<protein>
    <submittedName>
        <fullName evidence="1">Laccase</fullName>
        <ecNumber evidence="1">1.10.3.2</ecNumber>
    </submittedName>
</protein>
<dbReference type="AlphaFoldDB" id="Q2L4S3"/>
<feature type="non-terminal residue" evidence="1">
    <location>
        <position position="1"/>
    </location>
</feature>
<evidence type="ECO:0000313" key="1">
    <source>
        <dbReference type="EMBL" id="CAF31635.1"/>
    </source>
</evidence>
<dbReference type="EMBL" id="AJ626729">
    <property type="protein sequence ID" value="CAF31635.1"/>
    <property type="molecule type" value="Genomic_DNA"/>
</dbReference>
<keyword evidence="1" id="KW-0560">Oxidoreductase</keyword>
<accession>Q2L4S3</accession>
<reference evidence="1" key="1">
    <citation type="submission" date="2004-02" db="EMBL/GenBank/DDBJ databases">
        <title>Diversity profiles of basidiomycete laccase genes in different types of temperate soils: how to handle with their heterogeneous distribution?</title>
        <authorList>
            <person name="Luis P."/>
            <person name="Kellner H."/>
            <person name="Zimdars B."/>
            <person name="Langer U."/>
            <person name="Martin F."/>
            <person name="Buscot F."/>
        </authorList>
    </citation>
    <scope>NUCLEOTIDE SEQUENCE</scope>
</reference>
<sequence>LAWVFSEEQQLGRWYASQVPHEFSLLIPYSPAFVAQCLIAQNNLFLYTFPTASHRYILVPQP</sequence>
<feature type="non-terminal residue" evidence="1">
    <location>
        <position position="62"/>
    </location>
</feature>
<organism evidence="1">
    <name type="scientific">uncultured Basidiomycota</name>
    <dbReference type="NCBI Taxonomy" id="175244"/>
    <lineage>
        <taxon>Eukaryota</taxon>
        <taxon>Fungi</taxon>
        <taxon>Dikarya</taxon>
        <taxon>Basidiomycota</taxon>
        <taxon>environmental samples</taxon>
    </lineage>
</organism>
<dbReference type="GO" id="GO:0052716">
    <property type="term" value="F:hydroquinone:oxygen oxidoreductase activity"/>
    <property type="evidence" value="ECO:0007669"/>
    <property type="project" value="UniProtKB-EC"/>
</dbReference>
<dbReference type="EC" id="1.10.3.2" evidence="1"/>
<name>Q2L4S3_9BASI</name>
<proteinExistence type="predicted"/>
<gene>
    <name evidence="1" type="primary">lac</name>
</gene>